<feature type="compositionally biased region" description="Polar residues" evidence="2">
    <location>
        <begin position="752"/>
        <end position="768"/>
    </location>
</feature>
<dbReference type="GO" id="GO:0016020">
    <property type="term" value="C:membrane"/>
    <property type="evidence" value="ECO:0007669"/>
    <property type="project" value="InterPro"/>
</dbReference>
<dbReference type="InterPro" id="IPR013083">
    <property type="entry name" value="Znf_RING/FYVE/PHD"/>
</dbReference>
<feature type="compositionally biased region" description="Low complexity" evidence="2">
    <location>
        <begin position="769"/>
        <end position="780"/>
    </location>
</feature>
<evidence type="ECO:0000256" key="2">
    <source>
        <dbReference type="SAM" id="MobiDB-lite"/>
    </source>
</evidence>
<evidence type="ECO:0000313" key="4">
    <source>
        <dbReference type="EMBL" id="CAF3622472.1"/>
    </source>
</evidence>
<feature type="compositionally biased region" description="Basic and acidic residues" evidence="2">
    <location>
        <begin position="164"/>
        <end position="180"/>
    </location>
</feature>
<feature type="region of interest" description="Disordered" evidence="2">
    <location>
        <begin position="537"/>
        <end position="613"/>
    </location>
</feature>
<dbReference type="InterPro" id="IPR001565">
    <property type="entry name" value="Synaptotagmin"/>
</dbReference>
<dbReference type="GO" id="GO:0098982">
    <property type="term" value="C:GABA-ergic synapse"/>
    <property type="evidence" value="ECO:0007669"/>
    <property type="project" value="TreeGrafter"/>
</dbReference>
<dbReference type="Gene3D" id="3.30.40.10">
    <property type="entry name" value="Zinc/RING finger domain, C3HC4 (zinc finger)"/>
    <property type="match status" value="1"/>
</dbReference>
<name>A0A818PCI9_9BILA</name>
<feature type="region of interest" description="Disordered" evidence="2">
    <location>
        <begin position="816"/>
        <end position="882"/>
    </location>
</feature>
<dbReference type="GO" id="GO:0098978">
    <property type="term" value="C:glutamatergic synapse"/>
    <property type="evidence" value="ECO:0007669"/>
    <property type="project" value="TreeGrafter"/>
</dbReference>
<dbReference type="GO" id="GO:1904071">
    <property type="term" value="P:presynaptic active zone assembly"/>
    <property type="evidence" value="ECO:0007669"/>
    <property type="project" value="TreeGrafter"/>
</dbReference>
<evidence type="ECO:0000259" key="3">
    <source>
        <dbReference type="PROSITE" id="PS50004"/>
    </source>
</evidence>
<dbReference type="Proteomes" id="UP000663838">
    <property type="component" value="Unassembled WGS sequence"/>
</dbReference>
<dbReference type="PRINTS" id="PR00360">
    <property type="entry name" value="C2DOMAIN"/>
</dbReference>
<sequence>MLSSLKKWVQDVTVDLTPPPQSGSSRSSSSFSASSIPGSAHNNIYSTKLFNENPESRGSMSSAVYLSRPMSMESVRSSRTGIMSIPPPPSSPVELDLSHLNREEQEHIANVLRRARAVEEKPSNLLPVTVASIMSPAASITSSISSSSSSSSTTTSTASFASEQLEKNDNEIQDENEKSIKISESTLTNIYQCQTCSKEHRENSLNCFQCQEKELIKRDIANNNSFSSHQLPSIEKSLMSSPIAHNTSKDNDTKHENIVMIDSESNKQNSFTPETKSNQNHSCIENRTQDNSSITSDLLQTNTLTEIDESEFFYEEPSPYVTVIKSNKTDESTTSSYQIDEFNDEDHSDERDHVKELEETIANLSRHFPSEKIEQNSPLTLSINNIDTSAILEMEIESPSVEEVSFNLPKHTSDHPISVPIPINTRRINLSRSCGIRENLTDLLITPTSKPHQILQRTLSTNSKHMLSINRQKRNLPSVPSTTTTTTTYSNELQLRRANSESRFSLPAVPLPILIPQQNLDDESDLLEIDLNDPVGSIKRNSCSKSDSESNRNNEKSLYPITFSNDNSSKIKQLRDQTTNTPPISSLNSSRKSKKKLKQKTSSPPNITNDSINYSASSSVRKLQKSTSTEITYPFPITKLILNPSKHGVSTEFGFRITGGHSIANCMEVTACIEEINIHHRNYEILKNAVHEGDEVLELGGVSLRGKSTLFVENLMNTIQNEFEIVVRSRNTNINADLSLTIDTTLPRRHSMSTSQLPLNEPTNNSNNIVTKSKSTSISSLHQKPKVMIDSSDQKQNLPPIITLPSNEKSINELSYRPRPSLLPNDPVSNGVGSNISIDQQNSNESDESDSLSQYFHSSKKQNSTISSKINPPGPHGRSQSVIPLASDNISASNRLQGFLASDSKRSSKDSTNIERKSSLGLVSLQFLKKKTKSVDLSHKKNSLLYQLRENQYAGEIELQIRHDSEREQLVVVIVRAKHLLPKDTNGFSDPFVKVYLLPGRDPENKRRIKHVARTLNPVWNHTVIYGNMHREELQYKKLEFTVWDYDRFKANDFLGQVTIDLKNPNVIDDKPHWYRLQALRSREEITNRGSSPRLNNLTSGDSATSSTLTINKVSVNIQPRTNQLK</sequence>
<comment type="caution">
    <text evidence="4">The sequence shown here is derived from an EMBL/GenBank/DDBJ whole genome shotgun (WGS) entry which is preliminary data.</text>
</comment>
<reference evidence="4" key="1">
    <citation type="submission" date="2021-02" db="EMBL/GenBank/DDBJ databases">
        <authorList>
            <person name="Nowell W R."/>
        </authorList>
    </citation>
    <scope>NUCLEOTIDE SEQUENCE</scope>
</reference>
<dbReference type="GO" id="GO:0030424">
    <property type="term" value="C:axon"/>
    <property type="evidence" value="ECO:0007669"/>
    <property type="project" value="TreeGrafter"/>
</dbReference>
<evidence type="ECO:0000313" key="6">
    <source>
        <dbReference type="Proteomes" id="UP000663865"/>
    </source>
</evidence>
<gene>
    <name evidence="4" type="ORF">KIK155_LOCUS21992</name>
    <name evidence="5" type="ORF">TOA249_LOCUS21587</name>
</gene>
<dbReference type="GO" id="GO:0048788">
    <property type="term" value="C:cytoskeleton of presynaptic active zone"/>
    <property type="evidence" value="ECO:0007669"/>
    <property type="project" value="TreeGrafter"/>
</dbReference>
<dbReference type="GO" id="GO:0098882">
    <property type="term" value="F:structural constituent of presynaptic active zone"/>
    <property type="evidence" value="ECO:0007669"/>
    <property type="project" value="TreeGrafter"/>
</dbReference>
<dbReference type="PANTHER" id="PTHR14113">
    <property type="entry name" value="PICCOLO/BASSOON"/>
    <property type="match status" value="1"/>
</dbReference>
<feature type="compositionally biased region" description="Polar residues" evidence="2">
    <location>
        <begin position="855"/>
        <end position="870"/>
    </location>
</feature>
<dbReference type="SUPFAM" id="SSF50156">
    <property type="entry name" value="PDZ domain-like"/>
    <property type="match status" value="1"/>
</dbReference>
<dbReference type="EMBL" id="CAJOBS010001880">
    <property type="protein sequence ID" value="CAF4770965.1"/>
    <property type="molecule type" value="Genomic_DNA"/>
</dbReference>
<dbReference type="InterPro" id="IPR036034">
    <property type="entry name" value="PDZ_sf"/>
</dbReference>
<evidence type="ECO:0000313" key="5">
    <source>
        <dbReference type="EMBL" id="CAF4770965.1"/>
    </source>
</evidence>
<feature type="compositionally biased region" description="Polar residues" evidence="2">
    <location>
        <begin position="604"/>
        <end position="613"/>
    </location>
</feature>
<dbReference type="Pfam" id="PF00168">
    <property type="entry name" value="C2"/>
    <property type="match status" value="1"/>
</dbReference>
<dbReference type="PROSITE" id="PS50004">
    <property type="entry name" value="C2"/>
    <property type="match status" value="1"/>
</dbReference>
<dbReference type="SUPFAM" id="SSF49562">
    <property type="entry name" value="C2 domain (Calcium/lipid-binding domain, CaLB)"/>
    <property type="match status" value="1"/>
</dbReference>
<feature type="region of interest" description="Disordered" evidence="2">
    <location>
        <begin position="141"/>
        <end position="180"/>
    </location>
</feature>
<feature type="compositionally biased region" description="Low complexity" evidence="2">
    <location>
        <begin position="141"/>
        <end position="162"/>
    </location>
</feature>
<dbReference type="PRINTS" id="PR00399">
    <property type="entry name" value="SYNAPTOTAGMN"/>
</dbReference>
<feature type="compositionally biased region" description="Basic and acidic residues" evidence="2">
    <location>
        <begin position="546"/>
        <end position="555"/>
    </location>
</feature>
<dbReference type="CDD" id="cd04031">
    <property type="entry name" value="C2A_RIM1alpha"/>
    <property type="match status" value="1"/>
</dbReference>
<protein>
    <recommendedName>
        <fullName evidence="3">C2 domain-containing protein</fullName>
    </recommendedName>
</protein>
<dbReference type="Proteomes" id="UP000663865">
    <property type="component" value="Unassembled WGS sequence"/>
</dbReference>
<dbReference type="AlphaFoldDB" id="A0A818PCI9"/>
<dbReference type="InterPro" id="IPR052098">
    <property type="entry name" value="Presynaptic_Scaffold_Bsn/Pclo"/>
</dbReference>
<dbReference type="GO" id="GO:0035418">
    <property type="term" value="P:protein localization to synapse"/>
    <property type="evidence" value="ECO:0007669"/>
    <property type="project" value="TreeGrafter"/>
</dbReference>
<proteinExistence type="predicted"/>
<organism evidence="4 6">
    <name type="scientific">Rotaria socialis</name>
    <dbReference type="NCBI Taxonomy" id="392032"/>
    <lineage>
        <taxon>Eukaryota</taxon>
        <taxon>Metazoa</taxon>
        <taxon>Spiralia</taxon>
        <taxon>Gnathifera</taxon>
        <taxon>Rotifera</taxon>
        <taxon>Eurotatoria</taxon>
        <taxon>Bdelloidea</taxon>
        <taxon>Philodinida</taxon>
        <taxon>Philodinidae</taxon>
        <taxon>Rotaria</taxon>
    </lineage>
</organism>
<dbReference type="InterPro" id="IPR000008">
    <property type="entry name" value="C2_dom"/>
</dbReference>
<feature type="region of interest" description="Disordered" evidence="2">
    <location>
        <begin position="11"/>
        <end position="39"/>
    </location>
</feature>
<accession>A0A818PCI9</accession>
<dbReference type="EMBL" id="CAJNYV010003926">
    <property type="protein sequence ID" value="CAF3622472.1"/>
    <property type="molecule type" value="Genomic_DNA"/>
</dbReference>
<feature type="compositionally biased region" description="Low complexity" evidence="2">
    <location>
        <begin position="22"/>
        <end position="39"/>
    </location>
</feature>
<feature type="region of interest" description="Disordered" evidence="2">
    <location>
        <begin position="749"/>
        <end position="804"/>
    </location>
</feature>
<dbReference type="PANTHER" id="PTHR14113:SF6">
    <property type="entry name" value="PROTEIN PICCOLO"/>
    <property type="match status" value="1"/>
</dbReference>
<feature type="domain" description="C2" evidence="3">
    <location>
        <begin position="953"/>
        <end position="1075"/>
    </location>
</feature>
<feature type="compositionally biased region" description="Polar residues" evidence="2">
    <location>
        <begin position="562"/>
        <end position="584"/>
    </location>
</feature>
<evidence type="ECO:0000256" key="1">
    <source>
        <dbReference type="ARBA" id="ARBA00022737"/>
    </source>
</evidence>
<dbReference type="InterPro" id="IPR035892">
    <property type="entry name" value="C2_domain_sf"/>
</dbReference>
<dbReference type="SMART" id="SM00239">
    <property type="entry name" value="C2"/>
    <property type="match status" value="1"/>
</dbReference>
<feature type="compositionally biased region" description="Polar residues" evidence="2">
    <location>
        <begin position="827"/>
        <end position="838"/>
    </location>
</feature>
<keyword evidence="1" id="KW-0677">Repeat</keyword>
<dbReference type="Gene3D" id="2.60.40.150">
    <property type="entry name" value="C2 domain"/>
    <property type="match status" value="1"/>
</dbReference>